<accession>A0ABS3Q3B1</accession>
<organism evidence="2 3">
    <name type="scientific">Thiomicrorhabdus marina</name>
    <dbReference type="NCBI Taxonomy" id="2818442"/>
    <lineage>
        <taxon>Bacteria</taxon>
        <taxon>Pseudomonadati</taxon>
        <taxon>Pseudomonadota</taxon>
        <taxon>Gammaproteobacteria</taxon>
        <taxon>Thiotrichales</taxon>
        <taxon>Piscirickettsiaceae</taxon>
        <taxon>Thiomicrorhabdus</taxon>
    </lineage>
</organism>
<dbReference type="Gene3D" id="3.40.50.720">
    <property type="entry name" value="NAD(P)-binding Rossmann-like Domain"/>
    <property type="match status" value="1"/>
</dbReference>
<evidence type="ECO:0000313" key="2">
    <source>
        <dbReference type="EMBL" id="MBO1926424.1"/>
    </source>
</evidence>
<dbReference type="InterPro" id="IPR051207">
    <property type="entry name" value="ComplexI_NDUFA9_subunit"/>
</dbReference>
<evidence type="ECO:0000313" key="3">
    <source>
        <dbReference type="Proteomes" id="UP000664835"/>
    </source>
</evidence>
<proteinExistence type="predicted"/>
<dbReference type="InterPro" id="IPR016040">
    <property type="entry name" value="NAD(P)-bd_dom"/>
</dbReference>
<protein>
    <submittedName>
        <fullName evidence="2">NAD(P)H-binding protein</fullName>
    </submittedName>
</protein>
<feature type="domain" description="NAD(P)-binding" evidence="1">
    <location>
        <begin position="10"/>
        <end position="149"/>
    </location>
</feature>
<evidence type="ECO:0000259" key="1">
    <source>
        <dbReference type="Pfam" id="PF13460"/>
    </source>
</evidence>
<sequence length="318" mass="34769">MLQNTVTVFGGTGFVGRAVVNQLSKAGYNTKVVVRRPERFREFALYPQTKLAQLDSYDNAEQLAAALKGSDIVIDLIADRTTGTEMVEVKDFDVVSQKMKSALETAGVKRVLSLSQIGASNDVDSHSWQGSLAALDNHMNTTAKADVTIFKAGLLIGDGDDTTTPFAKQLNRMPVLMVANSGTQVQPLWVKDFAQAMVNSINNNATFGKKLEVAGSEIMTLKALGKMVAKIMQVQDAVVFPMCKLNAKIMATLGGLAPFQSVTKSQLITLGQDAVTENAFAEQFGFEPASIEWLISTYAKPKHLRERYNDYRKYANRD</sequence>
<dbReference type="InterPro" id="IPR036291">
    <property type="entry name" value="NAD(P)-bd_dom_sf"/>
</dbReference>
<dbReference type="Proteomes" id="UP000664835">
    <property type="component" value="Unassembled WGS sequence"/>
</dbReference>
<gene>
    <name evidence="2" type="ORF">J3998_02460</name>
</gene>
<dbReference type="EMBL" id="JAGETV010000003">
    <property type="protein sequence ID" value="MBO1926424.1"/>
    <property type="molecule type" value="Genomic_DNA"/>
</dbReference>
<dbReference type="RefSeq" id="WP_208147394.1">
    <property type="nucleotide sequence ID" value="NZ_JAGETV010000003.1"/>
</dbReference>
<dbReference type="Pfam" id="PF13460">
    <property type="entry name" value="NAD_binding_10"/>
    <property type="match status" value="1"/>
</dbReference>
<dbReference type="PANTHER" id="PTHR12126:SF11">
    <property type="entry name" value="NADH DEHYDROGENASE [UBIQUINONE] 1 ALPHA SUBCOMPLEX SUBUNIT 9, MITOCHONDRIAL"/>
    <property type="match status" value="1"/>
</dbReference>
<dbReference type="SUPFAM" id="SSF51735">
    <property type="entry name" value="NAD(P)-binding Rossmann-fold domains"/>
    <property type="match status" value="1"/>
</dbReference>
<dbReference type="PANTHER" id="PTHR12126">
    <property type="entry name" value="NADH-UBIQUINONE OXIDOREDUCTASE 39 KDA SUBUNIT-RELATED"/>
    <property type="match status" value="1"/>
</dbReference>
<comment type="caution">
    <text evidence="2">The sequence shown here is derived from an EMBL/GenBank/DDBJ whole genome shotgun (WGS) entry which is preliminary data.</text>
</comment>
<reference evidence="2 3" key="1">
    <citation type="submission" date="2021-03" db="EMBL/GenBank/DDBJ databases">
        <title>Thiomicrorhabdus sp.nov.,novel sulfur-oxidizing bacteria isolated from coastal sediment.</title>
        <authorList>
            <person name="Liu X."/>
        </authorList>
    </citation>
    <scope>NUCLEOTIDE SEQUENCE [LARGE SCALE GENOMIC DNA]</scope>
    <source>
        <strain evidence="2 3">6S2-11</strain>
    </source>
</reference>
<name>A0ABS3Q3B1_9GAMM</name>
<keyword evidence="3" id="KW-1185">Reference proteome</keyword>